<keyword evidence="2" id="KW-0238">DNA-binding</keyword>
<evidence type="ECO:0000256" key="5">
    <source>
        <dbReference type="SAM" id="MobiDB-lite"/>
    </source>
</evidence>
<evidence type="ECO:0000313" key="8">
    <source>
        <dbReference type="Proteomes" id="UP000324973"/>
    </source>
</evidence>
<reference evidence="7 8" key="1">
    <citation type="submission" date="2019-08" db="EMBL/GenBank/DDBJ databases">
        <title>Luteimonas viscosus sp. nov., isolated from soil of a sunflower field.</title>
        <authorList>
            <person name="Jianli Z."/>
            <person name="Ying Z."/>
        </authorList>
    </citation>
    <scope>NUCLEOTIDE SEQUENCE [LARGE SCALE GENOMIC DNA]</scope>
    <source>
        <strain evidence="7 8">XBU10</strain>
    </source>
</reference>
<dbReference type="PANTHER" id="PTHR30204:SF92">
    <property type="entry name" value="HTH-TYPE TRANSCRIPTIONAL REGULATOR ZNTR"/>
    <property type="match status" value="1"/>
</dbReference>
<dbReference type="Pfam" id="PF09278">
    <property type="entry name" value="MerR-DNA-bind"/>
    <property type="match status" value="1"/>
</dbReference>
<keyword evidence="1" id="KW-0805">Transcription regulation</keyword>
<feature type="domain" description="HTH merR-type" evidence="6">
    <location>
        <begin position="3"/>
        <end position="72"/>
    </location>
</feature>
<protein>
    <submittedName>
        <fullName evidence="7">Heavy metal-responsive transcriptional regulator</fullName>
    </submittedName>
</protein>
<name>A0A5D4XTX8_9GAMM</name>
<dbReference type="SMART" id="SM00422">
    <property type="entry name" value="HTH_MERR"/>
    <property type="match status" value="1"/>
</dbReference>
<evidence type="ECO:0000256" key="3">
    <source>
        <dbReference type="ARBA" id="ARBA00023163"/>
    </source>
</evidence>
<evidence type="ECO:0000259" key="6">
    <source>
        <dbReference type="PROSITE" id="PS50937"/>
    </source>
</evidence>
<evidence type="ECO:0000256" key="1">
    <source>
        <dbReference type="ARBA" id="ARBA00023015"/>
    </source>
</evidence>
<dbReference type="SUPFAM" id="SSF46955">
    <property type="entry name" value="Putative DNA-binding domain"/>
    <property type="match status" value="1"/>
</dbReference>
<dbReference type="InterPro" id="IPR047057">
    <property type="entry name" value="MerR_fam"/>
</dbReference>
<dbReference type="PROSITE" id="PS50937">
    <property type="entry name" value="HTH_MERR_2"/>
    <property type="match status" value="1"/>
</dbReference>
<gene>
    <name evidence="7" type="ORF">FZO89_09335</name>
</gene>
<keyword evidence="8" id="KW-1185">Reference proteome</keyword>
<dbReference type="GO" id="GO:0003700">
    <property type="term" value="F:DNA-binding transcription factor activity"/>
    <property type="evidence" value="ECO:0007669"/>
    <property type="project" value="InterPro"/>
</dbReference>
<organism evidence="7 8">
    <name type="scientific">Luteimonas viscosa</name>
    <dbReference type="NCBI Taxonomy" id="1132694"/>
    <lineage>
        <taxon>Bacteria</taxon>
        <taxon>Pseudomonadati</taxon>
        <taxon>Pseudomonadota</taxon>
        <taxon>Gammaproteobacteria</taxon>
        <taxon>Lysobacterales</taxon>
        <taxon>Lysobacteraceae</taxon>
        <taxon>Luteimonas</taxon>
    </lineage>
</organism>
<evidence type="ECO:0000256" key="4">
    <source>
        <dbReference type="SAM" id="Coils"/>
    </source>
</evidence>
<dbReference type="EMBL" id="VTFT01000001">
    <property type="protein sequence ID" value="TYT26442.1"/>
    <property type="molecule type" value="Genomic_DNA"/>
</dbReference>
<dbReference type="InterPro" id="IPR009061">
    <property type="entry name" value="DNA-bd_dom_put_sf"/>
</dbReference>
<dbReference type="CDD" id="cd04770">
    <property type="entry name" value="HTH_HMRTR"/>
    <property type="match status" value="1"/>
</dbReference>
<dbReference type="Gene3D" id="1.10.1660.10">
    <property type="match status" value="1"/>
</dbReference>
<feature type="region of interest" description="Disordered" evidence="5">
    <location>
        <begin position="78"/>
        <end position="107"/>
    </location>
</feature>
<accession>A0A5D4XTX8</accession>
<dbReference type="PANTHER" id="PTHR30204">
    <property type="entry name" value="REDOX-CYCLING DRUG-SENSING TRANSCRIPTIONAL ACTIVATOR SOXR"/>
    <property type="match status" value="1"/>
</dbReference>
<feature type="coiled-coil region" evidence="4">
    <location>
        <begin position="124"/>
        <end position="151"/>
    </location>
</feature>
<dbReference type="InterPro" id="IPR000551">
    <property type="entry name" value="MerR-type_HTH_dom"/>
</dbReference>
<dbReference type="OrthoDB" id="9808480at2"/>
<keyword evidence="3" id="KW-0804">Transcription</keyword>
<dbReference type="Proteomes" id="UP000324973">
    <property type="component" value="Unassembled WGS sequence"/>
</dbReference>
<comment type="caution">
    <text evidence="7">The sequence shown here is derived from an EMBL/GenBank/DDBJ whole genome shotgun (WGS) entry which is preliminary data.</text>
</comment>
<keyword evidence="4" id="KW-0175">Coiled coil</keyword>
<proteinExistence type="predicted"/>
<dbReference type="InterPro" id="IPR015358">
    <property type="entry name" value="Tscrpt_reg_MerR_DNA-bd"/>
</dbReference>
<evidence type="ECO:0000313" key="7">
    <source>
        <dbReference type="EMBL" id="TYT26442.1"/>
    </source>
</evidence>
<dbReference type="GO" id="GO:0003677">
    <property type="term" value="F:DNA binding"/>
    <property type="evidence" value="ECO:0007669"/>
    <property type="project" value="UniProtKB-KW"/>
</dbReference>
<dbReference type="PRINTS" id="PR00040">
    <property type="entry name" value="HTHMERR"/>
</dbReference>
<sequence length="176" mass="18742">MSSMSIGQLAQQAGVAIDTVRYYERSALLAPAGRLASGYRRYGSAEVKRLRFIRRAKALGFSLEDIRELLSLGEGCAAPSSPDIPPASPGSQLSSRPKGEIPARARRSLPAVEMTTSSDVAAVKRAAQRRLADVEARIAELERMRDGLRTLVAACPGHGRAEACPILNALAGEDAQ</sequence>
<dbReference type="AlphaFoldDB" id="A0A5D4XTX8"/>
<evidence type="ECO:0000256" key="2">
    <source>
        <dbReference type="ARBA" id="ARBA00023125"/>
    </source>
</evidence>
<dbReference type="Pfam" id="PF13411">
    <property type="entry name" value="MerR_1"/>
    <property type="match status" value="1"/>
</dbReference>